<reference evidence="2" key="1">
    <citation type="submission" date="2020-11" db="EMBL/GenBank/DDBJ databases">
        <authorList>
            <consortium name="DOE Joint Genome Institute"/>
            <person name="Ahrendt S."/>
            <person name="Riley R."/>
            <person name="Andreopoulos W."/>
            <person name="Labutti K."/>
            <person name="Pangilinan J."/>
            <person name="Ruiz-Duenas F.J."/>
            <person name="Barrasa J.M."/>
            <person name="Sanchez-Garcia M."/>
            <person name="Camarero S."/>
            <person name="Miyauchi S."/>
            <person name="Serrano A."/>
            <person name="Linde D."/>
            <person name="Babiker R."/>
            <person name="Drula E."/>
            <person name="Ayuso-Fernandez I."/>
            <person name="Pacheco R."/>
            <person name="Padilla G."/>
            <person name="Ferreira P."/>
            <person name="Barriuso J."/>
            <person name="Kellner H."/>
            <person name="Castanera R."/>
            <person name="Alfaro M."/>
            <person name="Ramirez L."/>
            <person name="Pisabarro A.G."/>
            <person name="Kuo A."/>
            <person name="Tritt A."/>
            <person name="Lipzen A."/>
            <person name="He G."/>
            <person name="Yan M."/>
            <person name="Ng V."/>
            <person name="Cullen D."/>
            <person name="Martin F."/>
            <person name="Rosso M.-N."/>
            <person name="Henrissat B."/>
            <person name="Hibbett D."/>
            <person name="Martinez A.T."/>
            <person name="Grigoriev I.V."/>
        </authorList>
    </citation>
    <scope>NUCLEOTIDE SEQUENCE</scope>
    <source>
        <strain evidence="2">MF-IS2</strain>
    </source>
</reference>
<dbReference type="Proteomes" id="UP000807342">
    <property type="component" value="Unassembled WGS sequence"/>
</dbReference>
<feature type="region of interest" description="Disordered" evidence="1">
    <location>
        <begin position="1"/>
        <end position="21"/>
    </location>
</feature>
<evidence type="ECO:0000313" key="2">
    <source>
        <dbReference type="EMBL" id="KAF9447932.1"/>
    </source>
</evidence>
<name>A0A9P5XAU0_9AGAR</name>
<comment type="caution">
    <text evidence="2">The sequence shown here is derived from an EMBL/GenBank/DDBJ whole genome shotgun (WGS) entry which is preliminary data.</text>
</comment>
<keyword evidence="3" id="KW-1185">Reference proteome</keyword>
<dbReference type="OrthoDB" id="3064136at2759"/>
<dbReference type="EMBL" id="MU151180">
    <property type="protein sequence ID" value="KAF9447932.1"/>
    <property type="molecule type" value="Genomic_DNA"/>
</dbReference>
<protein>
    <submittedName>
        <fullName evidence="2">Uncharacterized protein</fullName>
    </submittedName>
</protein>
<dbReference type="AlphaFoldDB" id="A0A9P5XAU0"/>
<gene>
    <name evidence="2" type="ORF">P691DRAFT_801642</name>
</gene>
<accession>A0A9P5XAU0</accession>
<organism evidence="2 3">
    <name type="scientific">Macrolepiota fuliginosa MF-IS2</name>
    <dbReference type="NCBI Taxonomy" id="1400762"/>
    <lineage>
        <taxon>Eukaryota</taxon>
        <taxon>Fungi</taxon>
        <taxon>Dikarya</taxon>
        <taxon>Basidiomycota</taxon>
        <taxon>Agaricomycotina</taxon>
        <taxon>Agaricomycetes</taxon>
        <taxon>Agaricomycetidae</taxon>
        <taxon>Agaricales</taxon>
        <taxon>Agaricineae</taxon>
        <taxon>Agaricaceae</taxon>
        <taxon>Macrolepiota</taxon>
    </lineage>
</organism>
<feature type="compositionally biased region" description="Polar residues" evidence="1">
    <location>
        <begin position="1"/>
        <end position="13"/>
    </location>
</feature>
<sequence length="114" mass="12581">MVYSHPVQSFSHNQKADADQQRHTASMADLAALCPWVRNLGIFSTREAVGLIVASTVTKSGIMKDERDTPMRKERHRDGKLLRGGVGLTTGLGWSDRCVVLPSSAFVVLELMDR</sequence>
<evidence type="ECO:0000313" key="3">
    <source>
        <dbReference type="Proteomes" id="UP000807342"/>
    </source>
</evidence>
<proteinExistence type="predicted"/>
<evidence type="ECO:0000256" key="1">
    <source>
        <dbReference type="SAM" id="MobiDB-lite"/>
    </source>
</evidence>